<comment type="caution">
    <text evidence="1">The sequence shown here is derived from an EMBL/GenBank/DDBJ whole genome shotgun (WGS) entry which is preliminary data.</text>
</comment>
<protein>
    <recommendedName>
        <fullName evidence="3">Asp23/Gls24 family envelope stress response protein</fullName>
    </recommendedName>
</protein>
<evidence type="ECO:0000313" key="1">
    <source>
        <dbReference type="EMBL" id="EQM81888.1"/>
    </source>
</evidence>
<dbReference type="AlphaFoldDB" id="T5KE36"/>
<reference evidence="1 2" key="1">
    <citation type="journal article" date="2013" name="Genome Announc.">
        <title>Whole-genome sequences of five oyster-associated bacteria show potential for crude oil hydrocarbon degradation.</title>
        <authorList>
            <person name="Chauhan A."/>
            <person name="Green S."/>
            <person name="Pathak A."/>
            <person name="Thomas J."/>
            <person name="Venkatramanan R."/>
        </authorList>
    </citation>
    <scope>NUCLEOTIDE SEQUENCE [LARGE SCALE GENOMIC DNA]</scope>
    <source>
        <strain evidence="1 2">MF109</strain>
    </source>
</reference>
<gene>
    <name evidence="1" type="ORF">L687_00585</name>
</gene>
<accession>T5KE36</accession>
<sequence>MDAQERGELAAAIEAVVRSTPGVRSVYRSGSLISNLLRAGAEAIGVRTNEEPIVSVAGNGDGMVIEATLGVDSAARSAEILHAVQAAVDAVLAERGVRRESITLTVAHVQVPVQAHAAT</sequence>
<dbReference type="Proteomes" id="UP000016033">
    <property type="component" value="Unassembled WGS sequence"/>
</dbReference>
<proteinExistence type="predicted"/>
<evidence type="ECO:0000313" key="2">
    <source>
        <dbReference type="Proteomes" id="UP000016033"/>
    </source>
</evidence>
<organism evidence="1 2">
    <name type="scientific">Microbacterium maritypicum MF109</name>
    <dbReference type="NCBI Taxonomy" id="1333857"/>
    <lineage>
        <taxon>Bacteria</taxon>
        <taxon>Bacillati</taxon>
        <taxon>Actinomycetota</taxon>
        <taxon>Actinomycetes</taxon>
        <taxon>Micrococcales</taxon>
        <taxon>Microbacteriaceae</taxon>
        <taxon>Microbacterium</taxon>
    </lineage>
</organism>
<dbReference type="PATRIC" id="fig|1333857.3.peg.1070"/>
<dbReference type="EMBL" id="ATAO01000112">
    <property type="protein sequence ID" value="EQM81888.1"/>
    <property type="molecule type" value="Genomic_DNA"/>
</dbReference>
<evidence type="ECO:0008006" key="3">
    <source>
        <dbReference type="Google" id="ProtNLM"/>
    </source>
</evidence>
<dbReference type="RefSeq" id="WP_021199041.1">
    <property type="nucleotide sequence ID" value="NZ_ATAO01000112.1"/>
</dbReference>
<name>T5KE36_MICMQ</name>